<evidence type="ECO:0000256" key="6">
    <source>
        <dbReference type="ARBA" id="ARBA00022729"/>
    </source>
</evidence>
<gene>
    <name evidence="11" type="ORF">SELMODRAFT_129038</name>
</gene>
<feature type="chain" id="PRO_5005672307" description="mannan endo-1,4-beta-mannosidase" evidence="9">
    <location>
        <begin position="26"/>
        <end position="413"/>
    </location>
</feature>
<reference evidence="11 12" key="1">
    <citation type="journal article" date="2011" name="Science">
        <title>The Selaginella genome identifies genetic changes associated with the evolution of vascular plants.</title>
        <authorList>
            <person name="Banks J.A."/>
            <person name="Nishiyama T."/>
            <person name="Hasebe M."/>
            <person name="Bowman J.L."/>
            <person name="Gribskov M."/>
            <person name="dePamphilis C."/>
            <person name="Albert V.A."/>
            <person name="Aono N."/>
            <person name="Aoyama T."/>
            <person name="Ambrose B.A."/>
            <person name="Ashton N.W."/>
            <person name="Axtell M.J."/>
            <person name="Barker E."/>
            <person name="Barker M.S."/>
            <person name="Bennetzen J.L."/>
            <person name="Bonawitz N.D."/>
            <person name="Chapple C."/>
            <person name="Cheng C."/>
            <person name="Correa L.G."/>
            <person name="Dacre M."/>
            <person name="DeBarry J."/>
            <person name="Dreyer I."/>
            <person name="Elias M."/>
            <person name="Engstrom E.M."/>
            <person name="Estelle M."/>
            <person name="Feng L."/>
            <person name="Finet C."/>
            <person name="Floyd S.K."/>
            <person name="Frommer W.B."/>
            <person name="Fujita T."/>
            <person name="Gramzow L."/>
            <person name="Gutensohn M."/>
            <person name="Harholt J."/>
            <person name="Hattori M."/>
            <person name="Heyl A."/>
            <person name="Hirai T."/>
            <person name="Hiwatashi Y."/>
            <person name="Ishikawa M."/>
            <person name="Iwata M."/>
            <person name="Karol K.G."/>
            <person name="Koehler B."/>
            <person name="Kolukisaoglu U."/>
            <person name="Kubo M."/>
            <person name="Kurata T."/>
            <person name="Lalonde S."/>
            <person name="Li K."/>
            <person name="Li Y."/>
            <person name="Litt A."/>
            <person name="Lyons E."/>
            <person name="Manning G."/>
            <person name="Maruyama T."/>
            <person name="Michael T.P."/>
            <person name="Mikami K."/>
            <person name="Miyazaki S."/>
            <person name="Morinaga S."/>
            <person name="Murata T."/>
            <person name="Mueller-Roeber B."/>
            <person name="Nelson D.R."/>
            <person name="Obara M."/>
            <person name="Oguri Y."/>
            <person name="Olmstead R.G."/>
            <person name="Onodera N."/>
            <person name="Petersen B.L."/>
            <person name="Pils B."/>
            <person name="Prigge M."/>
            <person name="Rensing S.A."/>
            <person name="Riano-Pachon D.M."/>
            <person name="Roberts A.W."/>
            <person name="Sato Y."/>
            <person name="Scheller H.V."/>
            <person name="Schulz B."/>
            <person name="Schulz C."/>
            <person name="Shakirov E.V."/>
            <person name="Shibagaki N."/>
            <person name="Shinohara N."/>
            <person name="Shippen D.E."/>
            <person name="Soerensen I."/>
            <person name="Sotooka R."/>
            <person name="Sugimoto N."/>
            <person name="Sugita M."/>
            <person name="Sumikawa N."/>
            <person name="Tanurdzic M."/>
            <person name="Theissen G."/>
            <person name="Ulvskov P."/>
            <person name="Wakazuki S."/>
            <person name="Weng J.K."/>
            <person name="Willats W.W."/>
            <person name="Wipf D."/>
            <person name="Wolf P.G."/>
            <person name="Yang L."/>
            <person name="Zimmer A.D."/>
            <person name="Zhu Q."/>
            <person name="Mitros T."/>
            <person name="Hellsten U."/>
            <person name="Loque D."/>
            <person name="Otillar R."/>
            <person name="Salamov A."/>
            <person name="Schmutz J."/>
            <person name="Shapiro H."/>
            <person name="Lindquist E."/>
            <person name="Lucas S."/>
            <person name="Rokhsar D."/>
            <person name="Grigoriev I.V."/>
        </authorList>
    </citation>
    <scope>NUCLEOTIDE SEQUENCE [LARGE SCALE GENOMIC DNA]</scope>
</reference>
<dbReference type="InterPro" id="IPR045053">
    <property type="entry name" value="MAN-like"/>
</dbReference>
<sequence length="413" mass="46194">MAAFFYFVVVVVGVACFFQASVVVSDDRFCGQGGDQVSYVRARGSEFVLDDRPLFINGFNAYWVTYYSFELVTRPHVSSLFRDASALGLNVARVWAFNDGGYHALQATPGAYNEEAFQGLDFVIAEAQSYGLMLILSLSNNYNSYGGKPQYAQWAREAGHSVESEDDFFKHSVIKGYYKDYVKAVLTRVNTITGVAYRDDPTIFAWELINEPRCSSDPSGDTLQAWIEEMSAFVKSLDSNHMLEVGLEGFYCSSDLQRAGLGSWSSDLGTDFIRNNAIPSIDFATVHSYPDLWLPDEDFEVQLSFLVQWIQNHIEDAAVRLNKPVLFAEFGKSNRTRGFVVEQRDRFFAATYETIFSSFPAAAAGGLLWQLVTEEIGDAIDDGYQIVPSRNPSTVTVISTQSQRVSIMNSRRS</sequence>
<feature type="signal peptide" evidence="9">
    <location>
        <begin position="1"/>
        <end position="25"/>
    </location>
</feature>
<dbReference type="STRING" id="88036.D8T025"/>
<evidence type="ECO:0000259" key="10">
    <source>
        <dbReference type="Pfam" id="PF26410"/>
    </source>
</evidence>
<dbReference type="InParanoid" id="D8T025"/>
<evidence type="ECO:0000313" key="11">
    <source>
        <dbReference type="EMBL" id="EFJ09944.1"/>
    </source>
</evidence>
<dbReference type="eggNOG" id="ENOG502QS4Q">
    <property type="taxonomic scope" value="Eukaryota"/>
</dbReference>
<evidence type="ECO:0000256" key="1">
    <source>
        <dbReference type="ARBA" id="ARBA00001678"/>
    </source>
</evidence>
<evidence type="ECO:0000256" key="7">
    <source>
        <dbReference type="ARBA" id="ARBA00022801"/>
    </source>
</evidence>
<dbReference type="PANTHER" id="PTHR31451:SF39">
    <property type="entry name" value="MANNAN ENDO-1,4-BETA-MANNOSIDASE 1"/>
    <property type="match status" value="1"/>
</dbReference>
<evidence type="ECO:0000256" key="9">
    <source>
        <dbReference type="SAM" id="SignalP"/>
    </source>
</evidence>
<dbReference type="GO" id="GO:0016985">
    <property type="term" value="F:mannan endo-1,4-beta-mannosidase activity"/>
    <property type="evidence" value="ECO:0000318"/>
    <property type="project" value="GO_Central"/>
</dbReference>
<comment type="similarity">
    <text evidence="3">Belongs to the glycosyl hydrolase 5 (cellulase A) family.</text>
</comment>
<comment type="catalytic activity">
    <reaction evidence="1">
        <text>Random hydrolysis of (1-&gt;4)-beta-D-mannosidic linkages in mannans, galactomannans and glucomannans.</text>
        <dbReference type="EC" id="3.2.1.78"/>
    </reaction>
</comment>
<dbReference type="EMBL" id="GL377657">
    <property type="protein sequence ID" value="EFJ09944.1"/>
    <property type="molecule type" value="Genomic_DNA"/>
</dbReference>
<dbReference type="HOGENOM" id="CLU_031603_0_0_1"/>
<evidence type="ECO:0000256" key="2">
    <source>
        <dbReference type="ARBA" id="ARBA00004613"/>
    </source>
</evidence>
<feature type="domain" description="Glycoside hydrolase family 5" evidence="10">
    <location>
        <begin position="38"/>
        <end position="359"/>
    </location>
</feature>
<dbReference type="Proteomes" id="UP000001514">
    <property type="component" value="Unassembled WGS sequence"/>
</dbReference>
<keyword evidence="12" id="KW-1185">Reference proteome</keyword>
<dbReference type="InterPro" id="IPR017853">
    <property type="entry name" value="GH"/>
</dbReference>
<dbReference type="FunFam" id="3.20.20.80:FF:000012">
    <property type="entry name" value="Mannan endo-1,4-beta-mannosidase 6"/>
    <property type="match status" value="1"/>
</dbReference>
<dbReference type="Gramene" id="EFJ09944">
    <property type="protein sequence ID" value="EFJ09944"/>
    <property type="gene ID" value="SELMODRAFT_129038"/>
</dbReference>
<organism evidence="12">
    <name type="scientific">Selaginella moellendorffii</name>
    <name type="common">Spikemoss</name>
    <dbReference type="NCBI Taxonomy" id="88036"/>
    <lineage>
        <taxon>Eukaryota</taxon>
        <taxon>Viridiplantae</taxon>
        <taxon>Streptophyta</taxon>
        <taxon>Embryophyta</taxon>
        <taxon>Tracheophyta</taxon>
        <taxon>Lycopodiopsida</taxon>
        <taxon>Selaginellales</taxon>
        <taxon>Selaginellaceae</taxon>
        <taxon>Selaginella</taxon>
    </lineage>
</organism>
<dbReference type="KEGG" id="smo:SELMODRAFT_129038"/>
<dbReference type="GO" id="GO:0000272">
    <property type="term" value="P:polysaccharide catabolic process"/>
    <property type="evidence" value="ECO:0007669"/>
    <property type="project" value="InterPro"/>
</dbReference>
<evidence type="ECO:0000313" key="12">
    <source>
        <dbReference type="Proteomes" id="UP000001514"/>
    </source>
</evidence>
<dbReference type="SUPFAM" id="SSF51445">
    <property type="entry name" value="(Trans)glycosidases"/>
    <property type="match status" value="1"/>
</dbReference>
<protein>
    <recommendedName>
        <fullName evidence="4">mannan endo-1,4-beta-mannosidase</fullName>
        <ecNumber evidence="4">3.2.1.78</ecNumber>
    </recommendedName>
</protein>
<name>D8T025_SELML</name>
<evidence type="ECO:0000256" key="5">
    <source>
        <dbReference type="ARBA" id="ARBA00022525"/>
    </source>
</evidence>
<dbReference type="Pfam" id="PF26410">
    <property type="entry name" value="GH5_mannosidase"/>
    <property type="match status" value="1"/>
</dbReference>
<dbReference type="Gene3D" id="3.20.20.80">
    <property type="entry name" value="Glycosidases"/>
    <property type="match status" value="1"/>
</dbReference>
<dbReference type="GO" id="GO:0005576">
    <property type="term" value="C:extracellular region"/>
    <property type="evidence" value="ECO:0007669"/>
    <property type="project" value="UniProtKB-SubCell"/>
</dbReference>
<keyword evidence="8" id="KW-0326">Glycosidase</keyword>
<keyword evidence="7" id="KW-0378">Hydrolase</keyword>
<dbReference type="OMA" id="DWTYNGA"/>
<dbReference type="EC" id="3.2.1.78" evidence="4"/>
<evidence type="ECO:0000256" key="8">
    <source>
        <dbReference type="ARBA" id="ARBA00023295"/>
    </source>
</evidence>
<proteinExistence type="inferred from homology"/>
<dbReference type="PANTHER" id="PTHR31451">
    <property type="match status" value="1"/>
</dbReference>
<dbReference type="InterPro" id="IPR001547">
    <property type="entry name" value="Glyco_hydro_5"/>
</dbReference>
<dbReference type="AlphaFoldDB" id="D8T025"/>
<keyword evidence="6 9" id="KW-0732">Signal</keyword>
<keyword evidence="5" id="KW-0964">Secreted</keyword>
<comment type="subcellular location">
    <subcellularLocation>
        <location evidence="2">Secreted</location>
    </subcellularLocation>
</comment>
<evidence type="ECO:0000256" key="4">
    <source>
        <dbReference type="ARBA" id="ARBA00012706"/>
    </source>
</evidence>
<evidence type="ECO:0000256" key="3">
    <source>
        <dbReference type="ARBA" id="ARBA00005641"/>
    </source>
</evidence>
<dbReference type="FunCoup" id="D8T025">
    <property type="interactions" value="134"/>
</dbReference>
<dbReference type="OrthoDB" id="406631at2759"/>
<accession>D8T025</accession>